<evidence type="ECO:0000313" key="4">
    <source>
        <dbReference type="EMBL" id="WNM56649.1"/>
    </source>
</evidence>
<dbReference type="Proteomes" id="UP001302719">
    <property type="component" value="Chromosome"/>
</dbReference>
<evidence type="ECO:0000259" key="2">
    <source>
        <dbReference type="Pfam" id="PF14400"/>
    </source>
</evidence>
<proteinExistence type="predicted"/>
<dbReference type="RefSeq" id="WP_312640251.1">
    <property type="nucleotide sequence ID" value="NZ_CP116967.1"/>
</dbReference>
<accession>A0AA96G776</accession>
<feature type="domain" description="7 transmembrane helices usually fused to an inactive transglutaminase" evidence="3">
    <location>
        <begin position="237"/>
        <end position="482"/>
    </location>
</feature>
<feature type="transmembrane region" description="Helical" evidence="1">
    <location>
        <begin position="289"/>
        <end position="306"/>
    </location>
</feature>
<dbReference type="InterPro" id="IPR025840">
    <property type="entry name" value="7TM_transglut"/>
</dbReference>
<evidence type="ECO:0000256" key="1">
    <source>
        <dbReference type="SAM" id="Phobius"/>
    </source>
</evidence>
<name>A0AA96G776_9BACT</name>
<dbReference type="Pfam" id="PF14402">
    <property type="entry name" value="7TM_transglut"/>
    <property type="match status" value="1"/>
</dbReference>
<evidence type="ECO:0000259" key="3">
    <source>
        <dbReference type="Pfam" id="PF14402"/>
    </source>
</evidence>
<organism evidence="4 5">
    <name type="scientific">Candidatus Nitrospira allomarina</name>
    <dbReference type="NCBI Taxonomy" id="3020900"/>
    <lineage>
        <taxon>Bacteria</taxon>
        <taxon>Pseudomonadati</taxon>
        <taxon>Nitrospirota</taxon>
        <taxon>Nitrospiria</taxon>
        <taxon>Nitrospirales</taxon>
        <taxon>Nitrospiraceae</taxon>
        <taxon>Nitrospira</taxon>
    </lineage>
</organism>
<dbReference type="EMBL" id="CP116967">
    <property type="protein sequence ID" value="WNM56649.1"/>
    <property type="molecule type" value="Genomic_DNA"/>
</dbReference>
<feature type="transmembrane region" description="Helical" evidence="1">
    <location>
        <begin position="446"/>
        <end position="468"/>
    </location>
</feature>
<keyword evidence="1" id="KW-1133">Transmembrane helix</keyword>
<feature type="domain" description="Inactive transglutaminase fused to 7 transmembrane helices" evidence="2">
    <location>
        <begin position="2"/>
        <end position="165"/>
    </location>
</feature>
<keyword evidence="1" id="KW-0472">Membrane</keyword>
<gene>
    <name evidence="4" type="ORF">PP769_11745</name>
</gene>
<sequence>MLGFPLNPDSTSEVWNVESRISFQAIGGPVQVSMFTPQSILPYIITTESFIGQEYGVTEKSEGPNRVVTWSKRHAEGVQILYYRGIIRQMKNWETEFQQFTDALQQPKDLQGNLPDLEGAFLQAAMALLSEVKKQSAETNSLTLSLIRRFTKNNPDSYEALLLSQQPPEQAIAQIITLDGTPARVVHGIELSREARTVNLKAWIEVFDKDTWVPFDLEEITTGIPDNYLAWWRGDSPLFHIDGGKELEFRLSASPNQEKAIQAAVARGKVMNPGWLKFSLFSLPVEKQIVYHILILIPVGAFLLVLLRNVVGLKTFGTFMPILIALAFRETQLLWGITLFSLLIALGLAVRFYLEHLKLLLVPRLAAVLIVVVLMMGMLSILSHHLGIVRGLSVALFPMVIVTMTIERMSIVWDERGPGEALQQATGSLAVASLTYLLMSLETMDYMFFTFPELLLVLLACTIALGRYTGYRLLEVRRFQGLLKSS</sequence>
<dbReference type="InterPro" id="IPR025838">
    <property type="entry name" value="Transglut_i_TM"/>
</dbReference>
<dbReference type="KEGG" id="nall:PP769_11745"/>
<feature type="transmembrane region" description="Helical" evidence="1">
    <location>
        <begin position="334"/>
        <end position="354"/>
    </location>
</feature>
<dbReference type="AlphaFoldDB" id="A0AA96G776"/>
<keyword evidence="1" id="KW-0812">Transmembrane</keyword>
<reference evidence="4 5" key="1">
    <citation type="submission" date="2023-01" db="EMBL/GenBank/DDBJ databases">
        <title>Cultivation and genomic characterization of new, ubiquitous marine nitrite-oxidizing bacteria from the Nitrospirales.</title>
        <authorList>
            <person name="Mueller A.J."/>
            <person name="Daebeler A."/>
            <person name="Herbold C.W."/>
            <person name="Kirkegaard R.H."/>
            <person name="Daims H."/>
        </authorList>
    </citation>
    <scope>NUCLEOTIDE SEQUENCE [LARGE SCALE GENOMIC DNA]</scope>
    <source>
        <strain evidence="4 5">VA</strain>
    </source>
</reference>
<feature type="transmembrane region" description="Helical" evidence="1">
    <location>
        <begin position="361"/>
        <end position="382"/>
    </location>
</feature>
<evidence type="ECO:0000313" key="5">
    <source>
        <dbReference type="Proteomes" id="UP001302719"/>
    </source>
</evidence>
<dbReference type="Pfam" id="PF14400">
    <property type="entry name" value="Transglut_i_TM"/>
    <property type="match status" value="1"/>
</dbReference>
<feature type="transmembrane region" description="Helical" evidence="1">
    <location>
        <begin position="388"/>
        <end position="409"/>
    </location>
</feature>
<protein>
    <submittedName>
        <fullName evidence="4">UUP1 family membrane protein</fullName>
    </submittedName>
</protein>
<keyword evidence="5" id="KW-1185">Reference proteome</keyword>